<evidence type="ECO:0000313" key="2">
    <source>
        <dbReference type="Proteomes" id="UP000246005"/>
    </source>
</evidence>
<accession>A0A316HUY0</accession>
<organism evidence="1 2">
    <name type="scientific">Lentzea atacamensis</name>
    <dbReference type="NCBI Taxonomy" id="531938"/>
    <lineage>
        <taxon>Bacteria</taxon>
        <taxon>Bacillati</taxon>
        <taxon>Actinomycetota</taxon>
        <taxon>Actinomycetes</taxon>
        <taxon>Pseudonocardiales</taxon>
        <taxon>Pseudonocardiaceae</taxon>
        <taxon>Lentzea</taxon>
    </lineage>
</organism>
<dbReference type="EMBL" id="QGHB01000008">
    <property type="protein sequence ID" value="PWK84498.1"/>
    <property type="molecule type" value="Genomic_DNA"/>
</dbReference>
<protein>
    <submittedName>
        <fullName evidence="1">Uncharacterized protein</fullName>
    </submittedName>
</protein>
<dbReference type="RefSeq" id="WP_146231679.1">
    <property type="nucleotide sequence ID" value="NZ_QGHB01000008.1"/>
</dbReference>
<dbReference type="Proteomes" id="UP000246005">
    <property type="component" value="Unassembled WGS sequence"/>
</dbReference>
<dbReference type="AlphaFoldDB" id="A0A316HUY0"/>
<gene>
    <name evidence="1" type="ORF">C8D88_108113</name>
</gene>
<sequence>MTQTRLATARDLITALQNYNPDSPIRWVSTTLEYTTFMVHEVRVATARANRHDATATEVVWLCEGDETGHLPESVIDTLEW</sequence>
<proteinExistence type="predicted"/>
<comment type="caution">
    <text evidence="1">The sequence shown here is derived from an EMBL/GenBank/DDBJ whole genome shotgun (WGS) entry which is preliminary data.</text>
</comment>
<name>A0A316HUY0_9PSEU</name>
<evidence type="ECO:0000313" key="1">
    <source>
        <dbReference type="EMBL" id="PWK84498.1"/>
    </source>
</evidence>
<reference evidence="1 2" key="1">
    <citation type="submission" date="2018-05" db="EMBL/GenBank/DDBJ databases">
        <title>Genomic Encyclopedia of Type Strains, Phase IV (KMG-IV): sequencing the most valuable type-strain genomes for metagenomic binning, comparative biology and taxonomic classification.</title>
        <authorList>
            <person name="Goeker M."/>
        </authorList>
    </citation>
    <scope>NUCLEOTIDE SEQUENCE [LARGE SCALE GENOMIC DNA]</scope>
    <source>
        <strain evidence="1 2">DSM 45480</strain>
    </source>
</reference>